<dbReference type="EC" id="3.4.22.71" evidence="3"/>
<protein>
    <submittedName>
        <fullName evidence="3">Class B sortase</fullName>
        <ecNumber evidence="3">3.4.22.71</ecNumber>
    </submittedName>
</protein>
<evidence type="ECO:0000256" key="2">
    <source>
        <dbReference type="PIRSR" id="PIRSR605754-1"/>
    </source>
</evidence>
<dbReference type="InterPro" id="IPR023365">
    <property type="entry name" value="Sortase_dom-sf"/>
</dbReference>
<sequence>MSLGRKIIFVIALMVFVGALGAIVNHYVTGWRAEKALTDLGELKTEQEDLVTDKGVVIGKYVNLYKKNSDIIGWITVDGTNIDYPVMQTQDDPEFYLRRNFDKEYSVSGVPFLDAASDIFKPTSNWLLYGHNMKDGTMFHDLLEYADEDFYKSHKTIKFDTIYKGGQGEYEVLAAFYSRIYPEDKTVFKYYNYAGITSEKDFNEYLQGVRALSQYDTGVEAEYGDQLLTLSTCSYHVEDRMGRFAVVVKRIR</sequence>
<dbReference type="NCBIfam" id="TIGR03064">
    <property type="entry name" value="sortase_srtB"/>
    <property type="match status" value="1"/>
</dbReference>
<organism evidence="3 4">
    <name type="scientific">Zhenpiania hominis</name>
    <dbReference type="NCBI Taxonomy" id="2763644"/>
    <lineage>
        <taxon>Bacteria</taxon>
        <taxon>Bacillati</taxon>
        <taxon>Bacillota</taxon>
        <taxon>Clostridia</taxon>
        <taxon>Peptostreptococcales</taxon>
        <taxon>Anaerovoracaceae</taxon>
        <taxon>Zhenpiania</taxon>
    </lineage>
</organism>
<feature type="active site" description="Acyl-thioester intermediate" evidence="2">
    <location>
        <position position="233"/>
    </location>
</feature>
<dbReference type="InterPro" id="IPR005754">
    <property type="entry name" value="Sortase"/>
</dbReference>
<gene>
    <name evidence="3" type="primary">srtB</name>
    <name evidence="3" type="ORF">H9L42_12355</name>
</gene>
<dbReference type="CDD" id="cd05826">
    <property type="entry name" value="Sortase_B"/>
    <property type="match status" value="1"/>
</dbReference>
<keyword evidence="1 3" id="KW-0378">Hydrolase</keyword>
<dbReference type="Pfam" id="PF04203">
    <property type="entry name" value="Sortase"/>
    <property type="match status" value="1"/>
</dbReference>
<feature type="active site" description="Proton donor/acceptor" evidence="2">
    <location>
        <position position="131"/>
    </location>
</feature>
<name>A0A923NK76_9FIRM</name>
<evidence type="ECO:0000313" key="3">
    <source>
        <dbReference type="EMBL" id="MBC6680613.1"/>
    </source>
</evidence>
<accession>A0A923NK76</accession>
<dbReference type="Gene3D" id="2.40.260.10">
    <property type="entry name" value="Sortase"/>
    <property type="match status" value="1"/>
</dbReference>
<reference evidence="3" key="1">
    <citation type="submission" date="2020-08" db="EMBL/GenBank/DDBJ databases">
        <title>Genome public.</title>
        <authorList>
            <person name="Liu C."/>
            <person name="Sun Q."/>
        </authorList>
    </citation>
    <scope>NUCLEOTIDE SEQUENCE</scope>
    <source>
        <strain evidence="3">BX12</strain>
    </source>
</reference>
<dbReference type="GO" id="GO:0016787">
    <property type="term" value="F:hydrolase activity"/>
    <property type="evidence" value="ECO:0007669"/>
    <property type="project" value="UniProtKB-KW"/>
</dbReference>
<dbReference type="RefSeq" id="WP_187303707.1">
    <property type="nucleotide sequence ID" value="NZ_JACRYT010000015.1"/>
</dbReference>
<dbReference type="EMBL" id="JACRYT010000015">
    <property type="protein sequence ID" value="MBC6680613.1"/>
    <property type="molecule type" value="Genomic_DNA"/>
</dbReference>
<keyword evidence="4" id="KW-1185">Reference proteome</keyword>
<dbReference type="InterPro" id="IPR009835">
    <property type="entry name" value="SrtB"/>
</dbReference>
<dbReference type="SUPFAM" id="SSF63817">
    <property type="entry name" value="Sortase"/>
    <property type="match status" value="1"/>
</dbReference>
<comment type="caution">
    <text evidence="3">The sequence shown here is derived from an EMBL/GenBank/DDBJ whole genome shotgun (WGS) entry which is preliminary data.</text>
</comment>
<evidence type="ECO:0000256" key="1">
    <source>
        <dbReference type="ARBA" id="ARBA00022801"/>
    </source>
</evidence>
<evidence type="ECO:0000313" key="4">
    <source>
        <dbReference type="Proteomes" id="UP000602647"/>
    </source>
</evidence>
<dbReference type="AlphaFoldDB" id="A0A923NK76"/>
<dbReference type="Proteomes" id="UP000602647">
    <property type="component" value="Unassembled WGS sequence"/>
</dbReference>
<proteinExistence type="predicted"/>